<accession>A0A1J5T231</accession>
<dbReference type="InterPro" id="IPR013740">
    <property type="entry name" value="Redoxin"/>
</dbReference>
<reference evidence="4" key="1">
    <citation type="submission" date="2016-10" db="EMBL/GenBank/DDBJ databases">
        <title>Sequence of Gallionella enrichment culture.</title>
        <authorList>
            <person name="Poehlein A."/>
            <person name="Muehling M."/>
            <person name="Daniel R."/>
        </authorList>
    </citation>
    <scope>NUCLEOTIDE SEQUENCE</scope>
</reference>
<dbReference type="PROSITE" id="PS51352">
    <property type="entry name" value="THIOREDOXIN_2"/>
    <property type="match status" value="2"/>
</dbReference>
<dbReference type="GO" id="GO:0030313">
    <property type="term" value="C:cell envelope"/>
    <property type="evidence" value="ECO:0007669"/>
    <property type="project" value="UniProtKB-SubCell"/>
</dbReference>
<name>A0A1J5T231_9ZZZZ</name>
<dbReference type="AlphaFoldDB" id="A0A1J5T231"/>
<dbReference type="PROSITE" id="PS00194">
    <property type="entry name" value="THIOREDOXIN_1"/>
    <property type="match status" value="1"/>
</dbReference>
<comment type="subcellular location">
    <subcellularLocation>
        <location evidence="1">Cell envelope</location>
    </subcellularLocation>
</comment>
<dbReference type="SUPFAM" id="SSF52833">
    <property type="entry name" value="Thioredoxin-like"/>
    <property type="match status" value="2"/>
</dbReference>
<dbReference type="InterPro" id="IPR013766">
    <property type="entry name" value="Thioredoxin_domain"/>
</dbReference>
<evidence type="ECO:0000259" key="3">
    <source>
        <dbReference type="PROSITE" id="PS51352"/>
    </source>
</evidence>
<evidence type="ECO:0000256" key="1">
    <source>
        <dbReference type="ARBA" id="ARBA00004196"/>
    </source>
</evidence>
<organism evidence="4">
    <name type="scientific">mine drainage metagenome</name>
    <dbReference type="NCBI Taxonomy" id="410659"/>
    <lineage>
        <taxon>unclassified sequences</taxon>
        <taxon>metagenomes</taxon>
        <taxon>ecological metagenomes</taxon>
    </lineage>
</organism>
<dbReference type="GO" id="GO:0017004">
    <property type="term" value="P:cytochrome complex assembly"/>
    <property type="evidence" value="ECO:0007669"/>
    <property type="project" value="UniProtKB-KW"/>
</dbReference>
<dbReference type="InterPro" id="IPR017937">
    <property type="entry name" value="Thioredoxin_CS"/>
</dbReference>
<dbReference type="CDD" id="cd02969">
    <property type="entry name" value="PRX_like1"/>
    <property type="match status" value="1"/>
</dbReference>
<dbReference type="PANTHER" id="PTHR43640:SF1">
    <property type="entry name" value="THIOREDOXIN-DEPENDENT PEROXIREDOXIN"/>
    <property type="match status" value="1"/>
</dbReference>
<protein>
    <submittedName>
        <fullName evidence="4">Thiol:disulfide interchange protein CycY</fullName>
    </submittedName>
</protein>
<evidence type="ECO:0000256" key="2">
    <source>
        <dbReference type="ARBA" id="ARBA00022748"/>
    </source>
</evidence>
<comment type="caution">
    <text evidence="4">The sequence shown here is derived from an EMBL/GenBank/DDBJ whole genome shotgun (WGS) entry which is preliminary data.</text>
</comment>
<dbReference type="PANTHER" id="PTHR43640">
    <property type="entry name" value="OS07G0260300 PROTEIN"/>
    <property type="match status" value="1"/>
</dbReference>
<sequence>MRPVPAPVRTLSVLLLALLLPAFLRSAEHAPLPLGSPLPDFSLPGVNGHTYTPADFKAARLLVVVFTCNHCPTAQAYEQRLKQLAGDYGPRGVAFLAVNPNHAESVRLDEMGYSDLGDSFAEMKERAVNRGFNFPYVDDGPSESFAGRLGPAATPHVFIFDRNRRLRFEGRIDDSEREASVRQHTTRDALEALLADREPAVTHTKVFGCSIKWREKAADAQRWLEKVSAEPVSLAPADDAALRALRVNRGTGRVRMIHVWATWCGPCVSEFDEIVETNLRFRNRDFELVTVAAQFPDEHPKVLAFLKRHHASMRNLIFGGTDKYALAEALDPDWNGALPYTLVVDPDGKVLYRSAGPVDFLELRRAIVPALNAVTPWPGMSG</sequence>
<evidence type="ECO:0000313" key="4">
    <source>
        <dbReference type="EMBL" id="OIR14906.1"/>
    </source>
</evidence>
<dbReference type="InterPro" id="IPR036249">
    <property type="entry name" value="Thioredoxin-like_sf"/>
</dbReference>
<feature type="domain" description="Thioredoxin" evidence="3">
    <location>
        <begin position="223"/>
        <end position="372"/>
    </location>
</feature>
<dbReference type="Pfam" id="PF08534">
    <property type="entry name" value="Redoxin"/>
    <property type="match status" value="2"/>
</dbReference>
<gene>
    <name evidence="4" type="primary">cycY_1</name>
    <name evidence="4" type="ORF">GALL_40220</name>
</gene>
<dbReference type="InterPro" id="IPR047262">
    <property type="entry name" value="PRX-like1"/>
</dbReference>
<feature type="domain" description="Thioredoxin" evidence="3">
    <location>
        <begin position="32"/>
        <end position="195"/>
    </location>
</feature>
<proteinExistence type="predicted"/>
<dbReference type="GO" id="GO:0016491">
    <property type="term" value="F:oxidoreductase activity"/>
    <property type="evidence" value="ECO:0007669"/>
    <property type="project" value="InterPro"/>
</dbReference>
<dbReference type="EMBL" id="MLJW01000010">
    <property type="protein sequence ID" value="OIR14906.1"/>
    <property type="molecule type" value="Genomic_DNA"/>
</dbReference>
<dbReference type="Gene3D" id="3.40.30.10">
    <property type="entry name" value="Glutaredoxin"/>
    <property type="match status" value="2"/>
</dbReference>
<dbReference type="CDD" id="cd02966">
    <property type="entry name" value="TlpA_like_family"/>
    <property type="match status" value="1"/>
</dbReference>
<keyword evidence="2" id="KW-0201">Cytochrome c-type biogenesis</keyword>